<dbReference type="GO" id="GO:0005524">
    <property type="term" value="F:ATP binding"/>
    <property type="evidence" value="ECO:0007669"/>
    <property type="project" value="InterPro"/>
</dbReference>
<protein>
    <recommendedName>
        <fullName evidence="1">ATPase AAA-3 domain-containing protein</fullName>
    </recommendedName>
</protein>
<dbReference type="SUPFAM" id="SSF52540">
    <property type="entry name" value="P-loop containing nucleoside triphosphate hydrolases"/>
    <property type="match status" value="1"/>
</dbReference>
<dbReference type="PANTHER" id="PTHR42759">
    <property type="entry name" value="MOXR FAMILY PROTEIN"/>
    <property type="match status" value="1"/>
</dbReference>
<feature type="non-terminal residue" evidence="2">
    <location>
        <position position="98"/>
    </location>
</feature>
<evidence type="ECO:0000259" key="1">
    <source>
        <dbReference type="Pfam" id="PF07726"/>
    </source>
</evidence>
<dbReference type="InterPro" id="IPR050764">
    <property type="entry name" value="CbbQ/NirQ/NorQ/GpvN"/>
</dbReference>
<gene>
    <name evidence="2" type="ORF">METZ01_LOCUS498746</name>
</gene>
<feature type="domain" description="ATPase AAA-3" evidence="1">
    <location>
        <begin position="44"/>
        <end position="95"/>
    </location>
</feature>
<reference evidence="2" key="1">
    <citation type="submission" date="2018-05" db="EMBL/GenBank/DDBJ databases">
        <authorList>
            <person name="Lanie J.A."/>
            <person name="Ng W.-L."/>
            <person name="Kazmierczak K.M."/>
            <person name="Andrzejewski T.M."/>
            <person name="Davidsen T.M."/>
            <person name="Wayne K.J."/>
            <person name="Tettelin H."/>
            <person name="Glass J.I."/>
            <person name="Rusch D."/>
            <person name="Podicherti R."/>
            <person name="Tsui H.-C.T."/>
            <person name="Winkler M.E."/>
        </authorList>
    </citation>
    <scope>NUCLEOTIDE SEQUENCE</scope>
</reference>
<proteinExistence type="predicted"/>
<dbReference type="Pfam" id="PF07726">
    <property type="entry name" value="AAA_3"/>
    <property type="match status" value="1"/>
</dbReference>
<dbReference type="Gene3D" id="3.40.50.300">
    <property type="entry name" value="P-loop containing nucleotide triphosphate hydrolases"/>
    <property type="match status" value="1"/>
</dbReference>
<dbReference type="EMBL" id="UINC01218738">
    <property type="protein sequence ID" value="SVE45892.1"/>
    <property type="molecule type" value="Genomic_DNA"/>
</dbReference>
<dbReference type="InterPro" id="IPR011703">
    <property type="entry name" value="ATPase_AAA-3"/>
</dbReference>
<organism evidence="2">
    <name type="scientific">marine metagenome</name>
    <dbReference type="NCBI Taxonomy" id="408172"/>
    <lineage>
        <taxon>unclassified sequences</taxon>
        <taxon>metagenomes</taxon>
        <taxon>ecological metagenomes</taxon>
    </lineage>
</organism>
<dbReference type="InterPro" id="IPR027417">
    <property type="entry name" value="P-loop_NTPase"/>
</dbReference>
<dbReference type="GO" id="GO:0016887">
    <property type="term" value="F:ATP hydrolysis activity"/>
    <property type="evidence" value="ECO:0007669"/>
    <property type="project" value="InterPro"/>
</dbReference>
<dbReference type="AlphaFoldDB" id="A0A383DN19"/>
<evidence type="ECO:0000313" key="2">
    <source>
        <dbReference type="EMBL" id="SVE45892.1"/>
    </source>
</evidence>
<accession>A0A383DN19</accession>
<dbReference type="PANTHER" id="PTHR42759:SF1">
    <property type="entry name" value="MAGNESIUM-CHELATASE SUBUNIT CHLD"/>
    <property type="match status" value="1"/>
</dbReference>
<name>A0A383DN19_9ZZZZ</name>
<sequence>MDNIQLVEKLQTDKDKLFQEISKIIIGQKEIVEHLFISLLCRGHVLLEGVPGLAKTLLIKTLSDAMDLTFNRIQFTPDLMPSDITGTEIIEEEQGTGK</sequence>